<proteinExistence type="predicted"/>
<dbReference type="GO" id="GO:0016787">
    <property type="term" value="F:hydrolase activity"/>
    <property type="evidence" value="ECO:0007669"/>
    <property type="project" value="UniProtKB-KW"/>
</dbReference>
<protein>
    <submittedName>
        <fullName evidence="3">Serine hydrolase</fullName>
        <ecNumber evidence="3">3.-.-.-</ecNumber>
    </submittedName>
</protein>
<dbReference type="EMBL" id="JBEPEK010000002">
    <property type="protein sequence ID" value="MER7177982.1"/>
    <property type="molecule type" value="Genomic_DNA"/>
</dbReference>
<dbReference type="Pfam" id="PF00144">
    <property type="entry name" value="Beta-lactamase"/>
    <property type="match status" value="1"/>
</dbReference>
<organism evidence="3 4">
    <name type="scientific">Streptomyces hyaluromycini</name>
    <dbReference type="NCBI Taxonomy" id="1377993"/>
    <lineage>
        <taxon>Bacteria</taxon>
        <taxon>Bacillati</taxon>
        <taxon>Actinomycetota</taxon>
        <taxon>Actinomycetes</taxon>
        <taxon>Kitasatosporales</taxon>
        <taxon>Streptomycetaceae</taxon>
        <taxon>Streptomyces</taxon>
    </lineage>
</organism>
<dbReference type="SUPFAM" id="SSF56601">
    <property type="entry name" value="beta-lactamase/transpeptidase-like"/>
    <property type="match status" value="1"/>
</dbReference>
<dbReference type="InterPro" id="IPR001466">
    <property type="entry name" value="Beta-lactam-related"/>
</dbReference>
<dbReference type="PANTHER" id="PTHR43283:SF11">
    <property type="entry name" value="BETA-LACTAMASE-RELATED DOMAIN-CONTAINING PROTEIN"/>
    <property type="match status" value="1"/>
</dbReference>
<dbReference type="InterPro" id="IPR012338">
    <property type="entry name" value="Beta-lactam/transpept-like"/>
</dbReference>
<dbReference type="EC" id="3.-.-.-" evidence="3"/>
<evidence type="ECO:0000256" key="1">
    <source>
        <dbReference type="ARBA" id="ARBA00022801"/>
    </source>
</evidence>
<dbReference type="Gene3D" id="3.40.710.10">
    <property type="entry name" value="DD-peptidase/beta-lactamase superfamily"/>
    <property type="match status" value="1"/>
</dbReference>
<comment type="caution">
    <text evidence="3">The sequence shown here is derived from an EMBL/GenBank/DDBJ whole genome shotgun (WGS) entry which is preliminary data.</text>
</comment>
<feature type="domain" description="Beta-lactamase-related" evidence="2">
    <location>
        <begin position="12"/>
        <end position="337"/>
    </location>
</feature>
<gene>
    <name evidence="3" type="ORF">ABT404_00535</name>
</gene>
<dbReference type="PANTHER" id="PTHR43283">
    <property type="entry name" value="BETA-LACTAMASE-RELATED"/>
    <property type="match status" value="1"/>
</dbReference>
<keyword evidence="4" id="KW-1185">Reference proteome</keyword>
<dbReference type="Proteomes" id="UP001474181">
    <property type="component" value="Unassembled WGS sequence"/>
</dbReference>
<keyword evidence="1 3" id="KW-0378">Hydrolase</keyword>
<sequence length="350" mass="38490">MALDLDTDRIHQLLHAGVRDKVYPGAVWAIGDNQDTHASGTAGVLDPAQPDEPMRHDTTFDVASLTKILAVWSSIGTLVEDGKLQLDRPLGDVWPEVNGYPLAQVTARHLLTHTAGVPLRANLKNLYGTDPQDVRDGVLHEALHRPPGEAVEYTDRAALILGYLTEHLSGQHLDSYATKRVWAPLGMPQTCFGPLPTEACLRCAPTEVDDTTGNHLRGTAHDFSARLLGGVCGIAGAFSVLGDLAAFLRYMLDPTQTTESPGFGPDWVKESLQIHTKTMTPPRGLFWHPAPGTAYETDDIWVHYGFTGTGMWISPAKNRWAVLLTNKLYYTRDREPLTHVRNTFRTLAFA</sequence>
<dbReference type="InterPro" id="IPR050789">
    <property type="entry name" value="Diverse_Enzym_Activities"/>
</dbReference>
<reference evidence="3 4" key="1">
    <citation type="submission" date="2024-06" db="EMBL/GenBank/DDBJ databases">
        <title>The Natural Products Discovery Center: Release of the First 8490 Sequenced Strains for Exploring Actinobacteria Biosynthetic Diversity.</title>
        <authorList>
            <person name="Kalkreuter E."/>
            <person name="Kautsar S.A."/>
            <person name="Yang D."/>
            <person name="Bader C.D."/>
            <person name="Teijaro C.N."/>
            <person name="Fluegel L."/>
            <person name="Davis C.M."/>
            <person name="Simpson J.R."/>
            <person name="Lauterbach L."/>
            <person name="Steele A.D."/>
            <person name="Gui C."/>
            <person name="Meng S."/>
            <person name="Li G."/>
            <person name="Viehrig K."/>
            <person name="Ye F."/>
            <person name="Su P."/>
            <person name="Kiefer A.F."/>
            <person name="Nichols A."/>
            <person name="Cepeda A.J."/>
            <person name="Yan W."/>
            <person name="Fan B."/>
            <person name="Jiang Y."/>
            <person name="Adhikari A."/>
            <person name="Zheng C.-J."/>
            <person name="Schuster L."/>
            <person name="Cowan T.M."/>
            <person name="Smanski M.J."/>
            <person name="Chevrette M.G."/>
            <person name="De Carvalho L.P.S."/>
            <person name="Shen B."/>
        </authorList>
    </citation>
    <scope>NUCLEOTIDE SEQUENCE [LARGE SCALE GENOMIC DNA]</scope>
    <source>
        <strain evidence="3 4">NPDC000234</strain>
    </source>
</reference>
<name>A0ABV1WMC0_9ACTN</name>
<dbReference type="RefSeq" id="WP_350775894.1">
    <property type="nucleotide sequence ID" value="NZ_JBEPEK010000002.1"/>
</dbReference>
<accession>A0ABV1WMC0</accession>
<evidence type="ECO:0000259" key="2">
    <source>
        <dbReference type="Pfam" id="PF00144"/>
    </source>
</evidence>
<evidence type="ECO:0000313" key="3">
    <source>
        <dbReference type="EMBL" id="MER7177982.1"/>
    </source>
</evidence>
<evidence type="ECO:0000313" key="4">
    <source>
        <dbReference type="Proteomes" id="UP001474181"/>
    </source>
</evidence>